<comment type="similarity">
    <text evidence="3 11">Belongs to the ketopantoate reductase family.</text>
</comment>
<comment type="function">
    <text evidence="1 11">Catalyzes the NADPH-dependent reduction of ketopantoate into pantoic acid.</text>
</comment>
<dbReference type="GO" id="GO:0008677">
    <property type="term" value="F:2-dehydropantoate 2-reductase activity"/>
    <property type="evidence" value="ECO:0007669"/>
    <property type="project" value="UniProtKB-EC"/>
</dbReference>
<dbReference type="RefSeq" id="WP_341416819.1">
    <property type="nucleotide sequence ID" value="NZ_JBBPCC010000011.1"/>
</dbReference>
<keyword evidence="7 11" id="KW-0521">NADP</keyword>
<proteinExistence type="inferred from homology"/>
<evidence type="ECO:0000259" key="12">
    <source>
        <dbReference type="Pfam" id="PF02558"/>
    </source>
</evidence>
<evidence type="ECO:0000313" key="14">
    <source>
        <dbReference type="EMBL" id="MEK8129702.1"/>
    </source>
</evidence>
<evidence type="ECO:0000256" key="7">
    <source>
        <dbReference type="ARBA" id="ARBA00022857"/>
    </source>
</evidence>
<dbReference type="InterPro" id="IPR013752">
    <property type="entry name" value="KPA_reductase"/>
</dbReference>
<comment type="catalytic activity">
    <reaction evidence="10 11">
        <text>(R)-pantoate + NADP(+) = 2-dehydropantoate + NADPH + H(+)</text>
        <dbReference type="Rhea" id="RHEA:16233"/>
        <dbReference type="ChEBI" id="CHEBI:11561"/>
        <dbReference type="ChEBI" id="CHEBI:15378"/>
        <dbReference type="ChEBI" id="CHEBI:15980"/>
        <dbReference type="ChEBI" id="CHEBI:57783"/>
        <dbReference type="ChEBI" id="CHEBI:58349"/>
        <dbReference type="EC" id="1.1.1.169"/>
    </reaction>
</comment>
<feature type="domain" description="Ketopantoate reductase N-terminal" evidence="12">
    <location>
        <begin position="5"/>
        <end position="169"/>
    </location>
</feature>
<dbReference type="PANTHER" id="PTHR43765:SF2">
    <property type="entry name" value="2-DEHYDROPANTOATE 2-REDUCTASE"/>
    <property type="match status" value="1"/>
</dbReference>
<dbReference type="InterPro" id="IPR003710">
    <property type="entry name" value="ApbA"/>
</dbReference>
<sequence>MSRYTLIGAGALGILFAVRLARTGVSVEMAVRREEQASLIAGRGLSLLEAGEHELVAEPSVRLLSDPTVRVRGGIKEAEDAGRADGPHFIILAVKQHAITLELAESIRGLMGPDTWVVCLQNGIGHAEKLARSIHPERLLLAVTTEAALRLSDRASSHTGQGETHIGSFTDGLEAQLSQAAKKKLVKELEMAGFRSFLSNNIKSRIWQKLLINAAINPLTAILQVHNGTLLELDGALELMHELVNEGTRLAEAYGIGLENDLWLTVREVCTRTAANRSSMLQDLGAERPTEIEAITGSMLELARESGLELRSHQSVYLLVKALESRKAAND</sequence>
<accession>A0ABU9DNC8</accession>
<evidence type="ECO:0000256" key="10">
    <source>
        <dbReference type="ARBA" id="ARBA00048793"/>
    </source>
</evidence>
<dbReference type="Gene3D" id="3.40.50.720">
    <property type="entry name" value="NAD(P)-binding Rossmann-like Domain"/>
    <property type="match status" value="1"/>
</dbReference>
<dbReference type="EMBL" id="JBBPCC010000011">
    <property type="protein sequence ID" value="MEK8129702.1"/>
    <property type="molecule type" value="Genomic_DNA"/>
</dbReference>
<dbReference type="InterPro" id="IPR050838">
    <property type="entry name" value="Ketopantoate_reductase"/>
</dbReference>
<organism evidence="14 15">
    <name type="scientific">Paenibacillus filicis</name>
    <dbReference type="NCBI Taxonomy" id="669464"/>
    <lineage>
        <taxon>Bacteria</taxon>
        <taxon>Bacillati</taxon>
        <taxon>Bacillota</taxon>
        <taxon>Bacilli</taxon>
        <taxon>Bacillales</taxon>
        <taxon>Paenibacillaceae</taxon>
        <taxon>Paenibacillus</taxon>
    </lineage>
</organism>
<dbReference type="EC" id="1.1.1.169" evidence="4 11"/>
<dbReference type="Proteomes" id="UP001469365">
    <property type="component" value="Unassembled WGS sequence"/>
</dbReference>
<evidence type="ECO:0000256" key="2">
    <source>
        <dbReference type="ARBA" id="ARBA00004994"/>
    </source>
</evidence>
<evidence type="ECO:0000256" key="1">
    <source>
        <dbReference type="ARBA" id="ARBA00002919"/>
    </source>
</evidence>
<dbReference type="InterPro" id="IPR036291">
    <property type="entry name" value="NAD(P)-bd_dom_sf"/>
</dbReference>
<name>A0ABU9DNC8_9BACL</name>
<feature type="domain" description="Ketopantoate reductase C-terminal" evidence="13">
    <location>
        <begin position="201"/>
        <end position="324"/>
    </location>
</feature>
<keyword evidence="15" id="KW-1185">Reference proteome</keyword>
<dbReference type="InterPro" id="IPR013332">
    <property type="entry name" value="KPR_N"/>
</dbReference>
<evidence type="ECO:0000256" key="3">
    <source>
        <dbReference type="ARBA" id="ARBA00007870"/>
    </source>
</evidence>
<evidence type="ECO:0000259" key="13">
    <source>
        <dbReference type="Pfam" id="PF08546"/>
    </source>
</evidence>
<dbReference type="Pfam" id="PF08546">
    <property type="entry name" value="ApbA_C"/>
    <property type="match status" value="1"/>
</dbReference>
<dbReference type="InterPro" id="IPR008927">
    <property type="entry name" value="6-PGluconate_DH-like_C_sf"/>
</dbReference>
<dbReference type="Gene3D" id="1.10.1040.10">
    <property type="entry name" value="N-(1-d-carboxylethyl)-l-norvaline Dehydrogenase, domain 2"/>
    <property type="match status" value="1"/>
</dbReference>
<protein>
    <recommendedName>
        <fullName evidence="5 11">2-dehydropantoate 2-reductase</fullName>
        <ecNumber evidence="4 11">1.1.1.169</ecNumber>
    </recommendedName>
    <alternativeName>
        <fullName evidence="9 11">Ketopantoate reductase</fullName>
    </alternativeName>
</protein>
<comment type="pathway">
    <text evidence="2 11">Cofactor biosynthesis; (R)-pantothenate biosynthesis; (R)-pantoate from 3-methyl-2-oxobutanoate: step 2/2.</text>
</comment>
<dbReference type="SUPFAM" id="SSF51735">
    <property type="entry name" value="NAD(P)-binding Rossmann-fold domains"/>
    <property type="match status" value="1"/>
</dbReference>
<evidence type="ECO:0000256" key="8">
    <source>
        <dbReference type="ARBA" id="ARBA00023002"/>
    </source>
</evidence>
<dbReference type="SUPFAM" id="SSF48179">
    <property type="entry name" value="6-phosphogluconate dehydrogenase C-terminal domain-like"/>
    <property type="match status" value="1"/>
</dbReference>
<gene>
    <name evidence="14" type="ORF">WMW72_17490</name>
</gene>
<reference evidence="14 15" key="1">
    <citation type="submission" date="2024-04" db="EMBL/GenBank/DDBJ databases">
        <title>draft genome sequnece of Paenibacillus filicis.</title>
        <authorList>
            <person name="Kim D.-U."/>
        </authorList>
    </citation>
    <scope>NUCLEOTIDE SEQUENCE [LARGE SCALE GENOMIC DNA]</scope>
    <source>
        <strain evidence="14 15">KACC14197</strain>
    </source>
</reference>
<evidence type="ECO:0000313" key="15">
    <source>
        <dbReference type="Proteomes" id="UP001469365"/>
    </source>
</evidence>
<dbReference type="NCBIfam" id="TIGR00745">
    <property type="entry name" value="apbA_panE"/>
    <property type="match status" value="1"/>
</dbReference>
<dbReference type="InterPro" id="IPR013328">
    <property type="entry name" value="6PGD_dom2"/>
</dbReference>
<keyword evidence="8 11" id="KW-0560">Oxidoreductase</keyword>
<evidence type="ECO:0000256" key="4">
    <source>
        <dbReference type="ARBA" id="ARBA00013014"/>
    </source>
</evidence>
<evidence type="ECO:0000256" key="9">
    <source>
        <dbReference type="ARBA" id="ARBA00032024"/>
    </source>
</evidence>
<dbReference type="PANTHER" id="PTHR43765">
    <property type="entry name" value="2-DEHYDROPANTOATE 2-REDUCTASE-RELATED"/>
    <property type="match status" value="1"/>
</dbReference>
<evidence type="ECO:0000256" key="11">
    <source>
        <dbReference type="RuleBase" id="RU362068"/>
    </source>
</evidence>
<evidence type="ECO:0000256" key="6">
    <source>
        <dbReference type="ARBA" id="ARBA00022655"/>
    </source>
</evidence>
<comment type="caution">
    <text evidence="14">The sequence shown here is derived from an EMBL/GenBank/DDBJ whole genome shotgun (WGS) entry which is preliminary data.</text>
</comment>
<evidence type="ECO:0000256" key="5">
    <source>
        <dbReference type="ARBA" id="ARBA00019465"/>
    </source>
</evidence>
<dbReference type="Pfam" id="PF02558">
    <property type="entry name" value="ApbA"/>
    <property type="match status" value="1"/>
</dbReference>
<keyword evidence="6 11" id="KW-0566">Pantothenate biosynthesis</keyword>